<keyword evidence="1" id="KW-0540">Nuclease</keyword>
<dbReference type="GO" id="GO:0003964">
    <property type="term" value="F:RNA-directed DNA polymerase activity"/>
    <property type="evidence" value="ECO:0007669"/>
    <property type="project" value="UniProtKB-KW"/>
</dbReference>
<keyword evidence="1" id="KW-0808">Transferase</keyword>
<sequence length="331" mass="38838">FSHNPLFGLQTKIEHLKTKYCKAKQKEIEKQKKQNQKQSKIAKTKIKINQDLDPNSICTTSKFCTQQDKEYLSLQIGLFEQTVSADPSRKFEALNNFIGKFQMRQRKFIPVNDIEDDQYEKQAKLIRFSQEMMKLEGIGKLYKSCEDYKSQVPQTELPSIEKQQQLFNELYPKPQEVEIENIIDGKIDGEEIKFQEQFSRINIQDFQRAIKQLKKHKSCGPSGIGPMHLKYIAKEQKQFVVRLVQIFNTLMELPDFVEQLPNLYKFRAIFIPKQNSEKFRPISISETLLLIFHKLMTAKLRDQTKQQLSSNQFAFSKNANTICLARAEQIR</sequence>
<dbReference type="AlphaFoldDB" id="A0A146KJ49"/>
<organism evidence="1">
    <name type="scientific">Trepomonas sp. PC1</name>
    <dbReference type="NCBI Taxonomy" id="1076344"/>
    <lineage>
        <taxon>Eukaryota</taxon>
        <taxon>Metamonada</taxon>
        <taxon>Diplomonadida</taxon>
        <taxon>Hexamitidae</taxon>
        <taxon>Hexamitinae</taxon>
        <taxon>Trepomonas</taxon>
    </lineage>
</organism>
<keyword evidence="1" id="KW-0695">RNA-directed DNA polymerase</keyword>
<gene>
    <name evidence="1" type="ORF">TPC1_11273</name>
</gene>
<accession>A0A146KJ49</accession>
<keyword evidence="1" id="KW-0255">Endonuclease</keyword>
<evidence type="ECO:0000313" key="1">
    <source>
        <dbReference type="EMBL" id="JAP95655.1"/>
    </source>
</evidence>
<dbReference type="GO" id="GO:0004519">
    <property type="term" value="F:endonuclease activity"/>
    <property type="evidence" value="ECO:0007669"/>
    <property type="project" value="UniProtKB-KW"/>
</dbReference>
<feature type="non-terminal residue" evidence="1">
    <location>
        <position position="1"/>
    </location>
</feature>
<keyword evidence="1" id="KW-0378">Hydrolase</keyword>
<reference evidence="1" key="1">
    <citation type="submission" date="2015-07" db="EMBL/GenBank/DDBJ databases">
        <title>Adaptation to a free-living lifestyle via gene acquisitions in the diplomonad Trepomonas sp. PC1.</title>
        <authorList>
            <person name="Xu F."/>
            <person name="Jerlstrom-Hultqvist J."/>
            <person name="Kolisko M."/>
            <person name="Simpson A.G.B."/>
            <person name="Roger A.J."/>
            <person name="Svard S.G."/>
            <person name="Andersson J.O."/>
        </authorList>
    </citation>
    <scope>NUCLEOTIDE SEQUENCE</scope>
    <source>
        <strain evidence="1">PC1</strain>
    </source>
</reference>
<keyword evidence="1" id="KW-0548">Nucleotidyltransferase</keyword>
<name>A0A146KJ49_9EUKA</name>
<feature type="non-terminal residue" evidence="1">
    <location>
        <position position="331"/>
    </location>
</feature>
<dbReference type="EMBL" id="GDID01000951">
    <property type="protein sequence ID" value="JAP95655.1"/>
    <property type="molecule type" value="Transcribed_RNA"/>
</dbReference>
<proteinExistence type="predicted"/>
<protein>
    <submittedName>
        <fullName evidence="1">Reverse transcriptase/endonuclease</fullName>
    </submittedName>
</protein>